<organism evidence="3 6">
    <name type="scientific">Didymodactylos carnosus</name>
    <dbReference type="NCBI Taxonomy" id="1234261"/>
    <lineage>
        <taxon>Eukaryota</taxon>
        <taxon>Metazoa</taxon>
        <taxon>Spiralia</taxon>
        <taxon>Gnathifera</taxon>
        <taxon>Rotifera</taxon>
        <taxon>Eurotatoria</taxon>
        <taxon>Bdelloidea</taxon>
        <taxon>Philodinida</taxon>
        <taxon>Philodinidae</taxon>
        <taxon>Didymodactylos</taxon>
    </lineage>
</organism>
<feature type="compositionally biased region" description="Low complexity" evidence="1">
    <location>
        <begin position="122"/>
        <end position="135"/>
    </location>
</feature>
<keyword evidence="6" id="KW-1185">Reference proteome</keyword>
<evidence type="ECO:0000313" key="6">
    <source>
        <dbReference type="Proteomes" id="UP000663829"/>
    </source>
</evidence>
<sequence length="224" mass="25155">MITTLDSNEEDLTLYKQILRKQKELYSVEQILNGQHLNLLEDRYTPKAYSSAGYFYRHKTVTATSAKTGFKKSLSKSGDASNDLLITMFSESMEHLDLIEQQTLTSVSDEWKEFEKINYTFSQPTPLPSTASTSSNQQQVDTTLSLSDKDKVDSLIKQPKLPVKTVVKRTTTNLQQKSKAGKRNTAAKSLEDSKTTVIKKNKVATPRQSMNKKSGPKALMAVHN</sequence>
<evidence type="ECO:0000313" key="5">
    <source>
        <dbReference type="EMBL" id="CAF4428837.1"/>
    </source>
</evidence>
<feature type="region of interest" description="Disordered" evidence="1">
    <location>
        <begin position="173"/>
        <end position="224"/>
    </location>
</feature>
<reference evidence="3" key="1">
    <citation type="submission" date="2021-02" db="EMBL/GenBank/DDBJ databases">
        <authorList>
            <person name="Nowell W R."/>
        </authorList>
    </citation>
    <scope>NUCLEOTIDE SEQUENCE</scope>
</reference>
<dbReference type="EMBL" id="CAJOBC010094905">
    <property type="protein sequence ID" value="CAF4428837.1"/>
    <property type="molecule type" value="Genomic_DNA"/>
</dbReference>
<evidence type="ECO:0000313" key="4">
    <source>
        <dbReference type="EMBL" id="CAF3843126.1"/>
    </source>
</evidence>
<feature type="region of interest" description="Disordered" evidence="1">
    <location>
        <begin position="122"/>
        <end position="146"/>
    </location>
</feature>
<dbReference type="EMBL" id="CAJNOK010009059">
    <property type="protein sequence ID" value="CAF1079975.1"/>
    <property type="molecule type" value="Genomic_DNA"/>
</dbReference>
<dbReference type="EMBL" id="CAJNOQ010029107">
    <property type="protein sequence ID" value="CAF1566506.1"/>
    <property type="molecule type" value="Genomic_DNA"/>
</dbReference>
<dbReference type="EMBL" id="CAJOBA010009074">
    <property type="protein sequence ID" value="CAF3843126.1"/>
    <property type="molecule type" value="Genomic_DNA"/>
</dbReference>
<comment type="caution">
    <text evidence="3">The sequence shown here is derived from an EMBL/GenBank/DDBJ whole genome shotgun (WGS) entry which is preliminary data.</text>
</comment>
<dbReference type="Proteomes" id="UP000663829">
    <property type="component" value="Unassembled WGS sequence"/>
</dbReference>
<gene>
    <name evidence="3" type="ORF">GPM918_LOCUS40111</name>
    <name evidence="2" type="ORF">OVA965_LOCUS18313</name>
    <name evidence="5" type="ORF">SRO942_LOCUS41034</name>
    <name evidence="4" type="ORF">TMI583_LOCUS18323</name>
</gene>
<name>A0A815Y7C3_9BILA</name>
<evidence type="ECO:0000313" key="2">
    <source>
        <dbReference type="EMBL" id="CAF1079975.1"/>
    </source>
</evidence>
<evidence type="ECO:0000256" key="1">
    <source>
        <dbReference type="SAM" id="MobiDB-lite"/>
    </source>
</evidence>
<proteinExistence type="predicted"/>
<dbReference type="Proteomes" id="UP000682733">
    <property type="component" value="Unassembled WGS sequence"/>
</dbReference>
<accession>A0A815Y7C3</accession>
<dbReference type="Proteomes" id="UP000677228">
    <property type="component" value="Unassembled WGS sequence"/>
</dbReference>
<dbReference type="AlphaFoldDB" id="A0A815Y7C3"/>
<feature type="compositionally biased region" description="Polar residues" evidence="1">
    <location>
        <begin position="136"/>
        <end position="146"/>
    </location>
</feature>
<evidence type="ECO:0000313" key="3">
    <source>
        <dbReference type="EMBL" id="CAF1566506.1"/>
    </source>
</evidence>
<dbReference type="Proteomes" id="UP000681722">
    <property type="component" value="Unassembled WGS sequence"/>
</dbReference>
<protein>
    <submittedName>
        <fullName evidence="3">Uncharacterized protein</fullName>
    </submittedName>
</protein>